<dbReference type="EC" id="2.1.1.282" evidence="2"/>
<name>A0A6G1G3Q0_9PEZI</name>
<evidence type="ECO:0000256" key="5">
    <source>
        <dbReference type="ARBA" id="ARBA00022691"/>
    </source>
</evidence>
<comment type="similarity">
    <text evidence="1">Belongs to the TYW3 family.</text>
</comment>
<evidence type="ECO:0000256" key="3">
    <source>
        <dbReference type="ARBA" id="ARBA00022603"/>
    </source>
</evidence>
<reference evidence="13" key="2">
    <citation type="submission" date="2020-04" db="EMBL/GenBank/DDBJ databases">
        <authorList>
            <consortium name="NCBI Genome Project"/>
        </authorList>
    </citation>
    <scope>NUCLEOTIDE SEQUENCE</scope>
    <source>
        <strain evidence="13">CBS 781.70</strain>
    </source>
</reference>
<keyword evidence="4" id="KW-0808">Transferase</keyword>
<dbReference type="SUPFAM" id="SSF111278">
    <property type="entry name" value="SSo0622-like"/>
    <property type="match status" value="1"/>
</dbReference>
<evidence type="ECO:0000256" key="1">
    <source>
        <dbReference type="ARBA" id="ARBA00008569"/>
    </source>
</evidence>
<feature type="compositionally biased region" description="Polar residues" evidence="9">
    <location>
        <begin position="242"/>
        <end position="252"/>
    </location>
</feature>
<dbReference type="InterPro" id="IPR003827">
    <property type="entry name" value="tRNA_yW-synthesising"/>
</dbReference>
<dbReference type="GO" id="GO:0008168">
    <property type="term" value="F:methyltransferase activity"/>
    <property type="evidence" value="ECO:0007669"/>
    <property type="project" value="UniProtKB-KW"/>
</dbReference>
<evidence type="ECO:0000256" key="8">
    <source>
        <dbReference type="ARBA" id="ARBA00049202"/>
    </source>
</evidence>
<dbReference type="GO" id="GO:0008033">
    <property type="term" value="P:tRNA processing"/>
    <property type="evidence" value="ECO:0007669"/>
    <property type="project" value="UniProtKB-KW"/>
</dbReference>
<protein>
    <recommendedName>
        <fullName evidence="2">tRNA(Phe) 7-[(3-amino-3-carboxypropyl)-4-demethylwyosine(37)-N(4)]-methyltransferase</fullName>
        <ecNumber evidence="2">2.1.1.282</ecNumber>
    </recommendedName>
    <alternativeName>
        <fullName evidence="7">tRNA(Phe) 7-((3-amino-3-carboxypropyl)-4-demethylwyosine(37)-N(4))-methyltransferase</fullName>
    </alternativeName>
</protein>
<gene>
    <name evidence="11 13" type="ORF">P152DRAFT_507499</name>
</gene>
<keyword evidence="6" id="KW-0819">tRNA processing</keyword>
<dbReference type="EMBL" id="ML975157">
    <property type="protein sequence ID" value="KAF1812694.1"/>
    <property type="molecule type" value="Genomic_DNA"/>
</dbReference>
<dbReference type="InterPro" id="IPR036602">
    <property type="entry name" value="tRNA_yW-synthesising-like_sf"/>
</dbReference>
<dbReference type="PANTHER" id="PTHR48418:SF1">
    <property type="entry name" value="TRNA WYBUTOSINE-SYNTHESIZING PROTEIN 3"/>
    <property type="match status" value="1"/>
</dbReference>
<dbReference type="Pfam" id="PF02676">
    <property type="entry name" value="TYW3"/>
    <property type="match status" value="1"/>
</dbReference>
<keyword evidence="12" id="KW-1185">Reference proteome</keyword>
<evidence type="ECO:0000256" key="9">
    <source>
        <dbReference type="SAM" id="MobiDB-lite"/>
    </source>
</evidence>
<dbReference type="RefSeq" id="XP_033534325.1">
    <property type="nucleotide sequence ID" value="XM_033682537.1"/>
</dbReference>
<dbReference type="GO" id="GO:0032259">
    <property type="term" value="P:methylation"/>
    <property type="evidence" value="ECO:0007669"/>
    <property type="project" value="UniProtKB-KW"/>
</dbReference>
<feature type="domain" description="tRNA wybutosine-synthesizing protein" evidence="10">
    <location>
        <begin position="6"/>
        <end position="236"/>
    </location>
</feature>
<dbReference type="GeneID" id="54423107"/>
<keyword evidence="3" id="KW-0489">Methyltransferase</keyword>
<evidence type="ECO:0000256" key="7">
    <source>
        <dbReference type="ARBA" id="ARBA00030554"/>
    </source>
</evidence>
<dbReference type="PANTHER" id="PTHR48418">
    <property type="entry name" value="TRNA WYBUTOSINE-SYNTHESIZING PROTEIN 3"/>
    <property type="match status" value="1"/>
</dbReference>
<evidence type="ECO:0000259" key="10">
    <source>
        <dbReference type="Pfam" id="PF02676"/>
    </source>
</evidence>
<evidence type="ECO:0000256" key="6">
    <source>
        <dbReference type="ARBA" id="ARBA00022694"/>
    </source>
</evidence>
<organism evidence="11">
    <name type="scientific">Eremomyces bilateralis CBS 781.70</name>
    <dbReference type="NCBI Taxonomy" id="1392243"/>
    <lineage>
        <taxon>Eukaryota</taxon>
        <taxon>Fungi</taxon>
        <taxon>Dikarya</taxon>
        <taxon>Ascomycota</taxon>
        <taxon>Pezizomycotina</taxon>
        <taxon>Dothideomycetes</taxon>
        <taxon>Dothideomycetes incertae sedis</taxon>
        <taxon>Eremomycetales</taxon>
        <taxon>Eremomycetaceae</taxon>
        <taxon>Eremomyces</taxon>
    </lineage>
</organism>
<feature type="compositionally biased region" description="Basic and acidic residues" evidence="9">
    <location>
        <begin position="257"/>
        <end position="274"/>
    </location>
</feature>
<proteinExistence type="inferred from homology"/>
<evidence type="ECO:0000256" key="2">
    <source>
        <dbReference type="ARBA" id="ARBA00012750"/>
    </source>
</evidence>
<accession>A0A6G1G3Q0</accession>
<evidence type="ECO:0000313" key="13">
    <source>
        <dbReference type="RefSeq" id="XP_033534325.1"/>
    </source>
</evidence>
<comment type="catalytic activity">
    <reaction evidence="8">
        <text>4-demethyl-7-[(3S)-3-amino-3-carboxypropyl]wyosine(37) in tRNA(Phe) + S-adenosyl-L-methionine = 7-[(3S)-3-amino-3-carboxypropyl]wyosine(37) in tRNA(Phe) + S-adenosyl-L-homocysteine + H(+)</text>
        <dbReference type="Rhea" id="RHEA:36635"/>
        <dbReference type="Rhea" id="RHEA-COMP:10378"/>
        <dbReference type="Rhea" id="RHEA-COMP:10379"/>
        <dbReference type="ChEBI" id="CHEBI:15378"/>
        <dbReference type="ChEBI" id="CHEBI:57856"/>
        <dbReference type="ChEBI" id="CHEBI:59789"/>
        <dbReference type="ChEBI" id="CHEBI:73543"/>
        <dbReference type="ChEBI" id="CHEBI:73550"/>
        <dbReference type="EC" id="2.1.1.282"/>
    </reaction>
</comment>
<reference evidence="11 13" key="1">
    <citation type="submission" date="2020-01" db="EMBL/GenBank/DDBJ databases">
        <authorList>
            <consortium name="DOE Joint Genome Institute"/>
            <person name="Haridas S."/>
            <person name="Albert R."/>
            <person name="Binder M."/>
            <person name="Bloem J."/>
            <person name="Labutti K."/>
            <person name="Salamov A."/>
            <person name="Andreopoulos B."/>
            <person name="Baker S.E."/>
            <person name="Barry K."/>
            <person name="Bills G."/>
            <person name="Bluhm B.H."/>
            <person name="Cannon C."/>
            <person name="Castanera R."/>
            <person name="Culley D.E."/>
            <person name="Daum C."/>
            <person name="Ezra D."/>
            <person name="Gonzalez J.B."/>
            <person name="Henrissat B."/>
            <person name="Kuo A."/>
            <person name="Liang C."/>
            <person name="Lipzen A."/>
            <person name="Lutzoni F."/>
            <person name="Magnuson J."/>
            <person name="Mondo S."/>
            <person name="Nolan M."/>
            <person name="Ohm R."/>
            <person name="Pangilinan J."/>
            <person name="Park H.-J."/>
            <person name="Ramirez L."/>
            <person name="Alfaro M."/>
            <person name="Sun H."/>
            <person name="Tritt A."/>
            <person name="Yoshinaga Y."/>
            <person name="Zwiers L.-H."/>
            <person name="Turgeon B.G."/>
            <person name="Goodwin S.B."/>
            <person name="Spatafora J.W."/>
            <person name="Crous P.W."/>
            <person name="Grigoriev I.V."/>
        </authorList>
    </citation>
    <scope>NUCLEOTIDE SEQUENCE</scope>
    <source>
        <strain evidence="11 13">CBS 781.70</strain>
    </source>
</reference>
<sequence>MGLFEQKKSLILQELDKPPNEYSDLSPKGSIDAEIRELISNINKSSGLVTTSSCSGRVSVFLEGRRTPSTADAGTVSNYSGGKGGGRWLFVSHCPFSTLPKVDDFHTFLKLSHGKEPPKVLPQSHKLIHFKFEPFILHVLAASLEHAESVTSSALQAGFRESGIATLNPQPDGTYMPIVAVRSAGLSLDSIIGFEEPDTGELFTLVDESYLNCIALVSEKRFAENSKRIERFSQGLFRNGRLGSNHNAQNQVAAEGQEERRRRKREEGLKRQAESKFSSRHTAHNDCREDRLIDSSTELTELFDMPDSKP</sequence>
<evidence type="ECO:0000313" key="11">
    <source>
        <dbReference type="EMBL" id="KAF1812694.1"/>
    </source>
</evidence>
<dbReference type="Gene3D" id="3.30.1960.10">
    <property type="entry name" value="tRNA wybutosine-synthesizing-like"/>
    <property type="match status" value="1"/>
</dbReference>
<evidence type="ECO:0000256" key="4">
    <source>
        <dbReference type="ARBA" id="ARBA00022679"/>
    </source>
</evidence>
<evidence type="ECO:0000313" key="12">
    <source>
        <dbReference type="Proteomes" id="UP000504638"/>
    </source>
</evidence>
<dbReference type="OrthoDB" id="263283at2759"/>
<reference evidence="13" key="3">
    <citation type="submission" date="2025-04" db="UniProtKB">
        <authorList>
            <consortium name="RefSeq"/>
        </authorList>
    </citation>
    <scope>IDENTIFICATION</scope>
    <source>
        <strain evidence="13">CBS 781.70</strain>
    </source>
</reference>
<keyword evidence="5" id="KW-0949">S-adenosyl-L-methionine</keyword>
<feature type="region of interest" description="Disordered" evidence="9">
    <location>
        <begin position="240"/>
        <end position="291"/>
    </location>
</feature>
<dbReference type="Proteomes" id="UP000504638">
    <property type="component" value="Unplaced"/>
</dbReference>
<dbReference type="AlphaFoldDB" id="A0A6G1G3Q0"/>